<dbReference type="Pfam" id="PF07589">
    <property type="entry name" value="PEP-CTERM"/>
    <property type="match status" value="1"/>
</dbReference>
<evidence type="ECO:0000256" key="1">
    <source>
        <dbReference type="SAM" id="SignalP"/>
    </source>
</evidence>
<evidence type="ECO:0000313" key="4">
    <source>
        <dbReference type="Proteomes" id="UP000009282"/>
    </source>
</evidence>
<sequence>MKITKTLFGFLVLSIGLTVPAHAVPIFLQTSITGEISVLNDGSLIEANNLGARNNPVTINGVLFGSDESALSAGWTDGSGNFSNDNFNTDLEALLDELVYASGFGSLGFTLDGLTIGNSYRLQLLFSNDKNSTGNDIFVSLLGSDFSLKNWQPNAVNLIVRFTAEAETLFVGFDGPNNQPGRAVLNGYALHEVPEPSTLAILALGLIGLGARRFKK</sequence>
<reference evidence="3 4" key="1">
    <citation type="journal article" date="2011" name="J. Bacteriol.">
        <title>Complete genome sequence of seawater bacterium Glaciecola nitratireducens FR1064T.</title>
        <authorList>
            <person name="Bian F."/>
            <person name="Qin Q.L."/>
            <person name="Xie B.B."/>
            <person name="Shu Y.L."/>
            <person name="Zhang X.Y."/>
            <person name="Yu Y."/>
            <person name="Chen B."/>
            <person name="Chen X.L."/>
            <person name="Zhou B.C."/>
            <person name="Zhang Y.Z."/>
        </authorList>
    </citation>
    <scope>NUCLEOTIDE SEQUENCE [LARGE SCALE GENOMIC DNA]</scope>
    <source>
        <strain evidence="4">JCM 12485 / KCTC 12276 / FR1064</strain>
    </source>
</reference>
<dbReference type="NCBIfam" id="TIGR02595">
    <property type="entry name" value="PEP_CTERM"/>
    <property type="match status" value="1"/>
</dbReference>
<protein>
    <recommendedName>
        <fullName evidence="2">Ice-binding protein C-terminal domain-containing protein</fullName>
    </recommendedName>
</protein>
<organism evidence="3 4">
    <name type="scientific">Glaciecola nitratireducens (strain JCM 12485 / KCTC 12276 / FR1064)</name>
    <dbReference type="NCBI Taxonomy" id="1085623"/>
    <lineage>
        <taxon>Bacteria</taxon>
        <taxon>Pseudomonadati</taxon>
        <taxon>Pseudomonadota</taxon>
        <taxon>Gammaproteobacteria</taxon>
        <taxon>Alteromonadales</taxon>
        <taxon>Alteromonadaceae</taxon>
        <taxon>Brumicola</taxon>
    </lineage>
</organism>
<feature type="signal peptide" evidence="1">
    <location>
        <begin position="1"/>
        <end position="23"/>
    </location>
</feature>
<dbReference type="RefSeq" id="WP_014108801.1">
    <property type="nucleotide sequence ID" value="NC_016041.1"/>
</dbReference>
<evidence type="ECO:0000313" key="3">
    <source>
        <dbReference type="EMBL" id="AEP29927.1"/>
    </source>
</evidence>
<keyword evidence="4" id="KW-1185">Reference proteome</keyword>
<feature type="chain" id="PRO_5003467823" description="Ice-binding protein C-terminal domain-containing protein" evidence="1">
    <location>
        <begin position="24"/>
        <end position="216"/>
    </location>
</feature>
<feature type="domain" description="Ice-binding protein C-terminal" evidence="2">
    <location>
        <begin position="193"/>
        <end position="213"/>
    </location>
</feature>
<proteinExistence type="predicted"/>
<dbReference type="InterPro" id="IPR013424">
    <property type="entry name" value="Ice-binding_C"/>
</dbReference>
<evidence type="ECO:0000259" key="2">
    <source>
        <dbReference type="Pfam" id="PF07589"/>
    </source>
</evidence>
<accession>G4QGY2</accession>
<gene>
    <name evidence="3" type="ordered locus">GNIT_1818</name>
</gene>
<dbReference type="AlphaFoldDB" id="G4QGY2"/>
<dbReference type="EMBL" id="CP003060">
    <property type="protein sequence ID" value="AEP29927.1"/>
    <property type="molecule type" value="Genomic_DNA"/>
</dbReference>
<dbReference type="HOGENOM" id="CLU_1276150_0_0_6"/>
<name>G4QGY2_GLANF</name>
<dbReference type="KEGG" id="gni:GNIT_1818"/>
<keyword evidence="1" id="KW-0732">Signal</keyword>
<dbReference type="Proteomes" id="UP000009282">
    <property type="component" value="Chromosome"/>
</dbReference>
<dbReference type="STRING" id="1085623.GNIT_1818"/>